<gene>
    <name evidence="2" type="ORF">GHT09_011497</name>
    <name evidence="3" type="ORF">MONAX_5E009105</name>
</gene>
<keyword evidence="4" id="KW-1185">Reference proteome</keyword>
<dbReference type="AlphaFoldDB" id="A0A5E4CWX9"/>
<reference evidence="3 4" key="1">
    <citation type="submission" date="2019-04" db="EMBL/GenBank/DDBJ databases">
        <authorList>
            <person name="Alioto T."/>
            <person name="Alioto T."/>
        </authorList>
    </citation>
    <scope>NUCLEOTIDE SEQUENCE [LARGE SCALE GENOMIC DNA]</scope>
</reference>
<accession>A0A5E4CWX9</accession>
<evidence type="ECO:0000313" key="2">
    <source>
        <dbReference type="EMBL" id="KAF7477438.1"/>
    </source>
</evidence>
<evidence type="ECO:0000256" key="1">
    <source>
        <dbReference type="SAM" id="MobiDB-lite"/>
    </source>
</evidence>
<feature type="compositionally biased region" description="Low complexity" evidence="1">
    <location>
        <begin position="77"/>
        <end position="89"/>
    </location>
</feature>
<sequence>MHAADATVWEYLQEEDNAHFVVQPLQTLDAPQVIAGTALDSSLPVTGKRAPGSPSDGPAGPPVCPWLRWLRQRPLRSPRAAAGPAGLPGTEPPRPSRAPPSWPKDCVSLQWSMHPGSQGPSCARGGPPERRV</sequence>
<evidence type="ECO:0000313" key="3">
    <source>
        <dbReference type="EMBL" id="VTJ86313.1"/>
    </source>
</evidence>
<organism evidence="3 4">
    <name type="scientific">Marmota monax</name>
    <name type="common">Woodchuck</name>
    <dbReference type="NCBI Taxonomy" id="9995"/>
    <lineage>
        <taxon>Eukaryota</taxon>
        <taxon>Metazoa</taxon>
        <taxon>Chordata</taxon>
        <taxon>Craniata</taxon>
        <taxon>Vertebrata</taxon>
        <taxon>Euteleostomi</taxon>
        <taxon>Mammalia</taxon>
        <taxon>Eutheria</taxon>
        <taxon>Euarchontoglires</taxon>
        <taxon>Glires</taxon>
        <taxon>Rodentia</taxon>
        <taxon>Sciuromorpha</taxon>
        <taxon>Sciuridae</taxon>
        <taxon>Xerinae</taxon>
        <taxon>Marmotini</taxon>
        <taxon>Marmota</taxon>
    </lineage>
</organism>
<name>A0A5E4CWX9_MARMO</name>
<reference evidence="2" key="2">
    <citation type="submission" date="2020-08" db="EMBL/GenBank/DDBJ databases">
        <authorList>
            <person name="Shumante A."/>
            <person name="Zimin A.V."/>
            <person name="Puiu D."/>
            <person name="Salzberg S.L."/>
        </authorList>
    </citation>
    <scope>NUCLEOTIDE SEQUENCE</scope>
    <source>
        <strain evidence="2">WC2-LM</strain>
        <tissue evidence="2">Liver</tissue>
    </source>
</reference>
<proteinExistence type="predicted"/>
<evidence type="ECO:0000313" key="4">
    <source>
        <dbReference type="Proteomes" id="UP000335636"/>
    </source>
</evidence>
<dbReference type="EMBL" id="CABDUW010002323">
    <property type="protein sequence ID" value="VTJ86313.1"/>
    <property type="molecule type" value="Genomic_DNA"/>
</dbReference>
<dbReference type="Proteomes" id="UP000662637">
    <property type="component" value="Unassembled WGS sequence"/>
</dbReference>
<protein>
    <submittedName>
        <fullName evidence="3">Uncharacterized protein</fullName>
    </submittedName>
</protein>
<feature type="region of interest" description="Disordered" evidence="1">
    <location>
        <begin position="40"/>
        <end position="132"/>
    </location>
</feature>
<dbReference type="Proteomes" id="UP000335636">
    <property type="component" value="Unassembled WGS sequence"/>
</dbReference>
<feature type="compositionally biased region" description="Pro residues" evidence="1">
    <location>
        <begin position="90"/>
        <end position="102"/>
    </location>
</feature>
<dbReference type="EMBL" id="WJEC01001930">
    <property type="protein sequence ID" value="KAF7477438.1"/>
    <property type="molecule type" value="Genomic_DNA"/>
</dbReference>